<dbReference type="RefSeq" id="WP_103160975.1">
    <property type="nucleotide sequence ID" value="NZ_MTAH01000020.1"/>
</dbReference>
<protein>
    <recommendedName>
        <fullName evidence="3">WbqC-like protein</fullName>
    </recommendedName>
</protein>
<dbReference type="Pfam" id="PF08889">
    <property type="entry name" value="WbqC"/>
    <property type="match status" value="1"/>
</dbReference>
<dbReference type="EMBL" id="MTAO01000019">
    <property type="protein sequence ID" value="POE23736.1"/>
    <property type="molecule type" value="Genomic_DNA"/>
</dbReference>
<evidence type="ECO:0008006" key="3">
    <source>
        <dbReference type="Google" id="ProtNLM"/>
    </source>
</evidence>
<evidence type="ECO:0000313" key="1">
    <source>
        <dbReference type="EMBL" id="POE23736.1"/>
    </source>
</evidence>
<gene>
    <name evidence="1" type="ORF">BV926_19540</name>
</gene>
<accession>A0ABD6VJU1</accession>
<organism evidence="1 2">
    <name type="scientific">Pectobacterium odoriferum</name>
    <dbReference type="NCBI Taxonomy" id="78398"/>
    <lineage>
        <taxon>Bacteria</taxon>
        <taxon>Pseudomonadati</taxon>
        <taxon>Pseudomonadota</taxon>
        <taxon>Gammaproteobacteria</taxon>
        <taxon>Enterobacterales</taxon>
        <taxon>Pectobacteriaceae</taxon>
        <taxon>Pectobacterium</taxon>
    </lineage>
</organism>
<evidence type="ECO:0000313" key="2">
    <source>
        <dbReference type="Proteomes" id="UP000237274"/>
    </source>
</evidence>
<reference evidence="1 2" key="1">
    <citation type="submission" date="2017-01" db="EMBL/GenBank/DDBJ databases">
        <title>Comparative Genomics of 38 Pectobacterium strains comprising three species revealed the characteristics of Pectobacterium carotovorum.</title>
        <authorList>
            <person name="Xie H."/>
            <person name="Ma Y."/>
            <person name="Li X."/>
        </authorList>
    </citation>
    <scope>NUCLEOTIDE SEQUENCE [LARGE SCALE GENOMIC DNA]</scope>
    <source>
        <strain evidence="1 2">Q142</strain>
    </source>
</reference>
<proteinExistence type="predicted"/>
<comment type="caution">
    <text evidence="1">The sequence shown here is derived from an EMBL/GenBank/DDBJ whole genome shotgun (WGS) entry which is preliminary data.</text>
</comment>
<name>A0ABD6VJU1_9GAMM</name>
<dbReference type="AlphaFoldDB" id="A0ABD6VJU1"/>
<dbReference type="InterPro" id="IPR014985">
    <property type="entry name" value="WbqC"/>
</dbReference>
<sequence length="229" mass="26504">MKLGIMQPYFFPYIGYWQLIKAVDVYVIYDDVNYIKGGWINRNNFLINGGKKLFSISLNNSSSYKLINEIEIKDDFVKFVKMIKTNYSKAPFFNDVYNLVNEIIAFEAKNLAMFLFNSIELILKYLSIKRELLLSSDIQKDVSLKGQDKILNICGNLCADSYINAIGGEALYEREVFHKNGIGLFFIKPTLSQYKQNTNVYVPGLSIIDVMMFNSPDEINKMLDDYEYL</sequence>
<dbReference type="Proteomes" id="UP000237274">
    <property type="component" value="Unassembled WGS sequence"/>
</dbReference>